<dbReference type="EMBL" id="CP096983">
    <property type="protein sequence ID" value="URZ09409.1"/>
    <property type="molecule type" value="Genomic_DNA"/>
</dbReference>
<dbReference type="RefSeq" id="WP_077833526.1">
    <property type="nucleotide sequence ID" value="NZ_CP096983.1"/>
</dbReference>
<evidence type="ECO:0000313" key="8">
    <source>
        <dbReference type="EMBL" id="URZ09409.1"/>
    </source>
</evidence>
<reference evidence="8 9" key="1">
    <citation type="submission" date="2022-04" db="EMBL/GenBank/DDBJ databases">
        <title>Genome sequence of C. roseum typestrain.</title>
        <authorList>
            <person name="Poehlein A."/>
            <person name="Schoch T."/>
            <person name="Duerre P."/>
            <person name="Daniel R."/>
        </authorList>
    </citation>
    <scope>NUCLEOTIDE SEQUENCE [LARGE SCALE GENOMIC DNA]</scope>
    <source>
        <strain evidence="8 9">DSM 7320</strain>
    </source>
</reference>
<protein>
    <submittedName>
        <fullName evidence="8">Quaternary ammonium compound-resistance protein QacC</fullName>
    </submittedName>
</protein>
<name>A0A1S8MAD2_9CLOT</name>
<dbReference type="GO" id="GO:0022857">
    <property type="term" value="F:transmembrane transporter activity"/>
    <property type="evidence" value="ECO:0007669"/>
    <property type="project" value="InterPro"/>
</dbReference>
<evidence type="ECO:0000256" key="1">
    <source>
        <dbReference type="ARBA" id="ARBA00004651"/>
    </source>
</evidence>
<dbReference type="InterPro" id="IPR045324">
    <property type="entry name" value="Small_multidrug_res"/>
</dbReference>
<dbReference type="KEGG" id="crw:CROST_000800"/>
<evidence type="ECO:0000313" key="9">
    <source>
        <dbReference type="Proteomes" id="UP000190951"/>
    </source>
</evidence>
<dbReference type="Gene3D" id="1.10.3730.20">
    <property type="match status" value="1"/>
</dbReference>
<dbReference type="FunFam" id="1.10.3730.20:FF:000001">
    <property type="entry name" value="Quaternary ammonium compound resistance transporter SugE"/>
    <property type="match status" value="1"/>
</dbReference>
<dbReference type="STRING" id="84029.CROST_32510"/>
<dbReference type="SUPFAM" id="SSF103481">
    <property type="entry name" value="Multidrug resistance efflux transporter EmrE"/>
    <property type="match status" value="1"/>
</dbReference>
<dbReference type="PANTHER" id="PTHR30561:SF1">
    <property type="entry name" value="MULTIDRUG TRANSPORTER EMRE"/>
    <property type="match status" value="1"/>
</dbReference>
<accession>A0A1S8MAD2</accession>
<keyword evidence="3" id="KW-1003">Cell membrane</keyword>
<comment type="subcellular location">
    <subcellularLocation>
        <location evidence="1 7">Cell membrane</location>
        <topology evidence="1 7">Multi-pass membrane protein</topology>
    </subcellularLocation>
</comment>
<comment type="similarity">
    <text evidence="7">Belongs to the drug/metabolite transporter (DMT) superfamily. Small multidrug resistance (SMR) (TC 2.A.7.1) family.</text>
</comment>
<keyword evidence="4 7" id="KW-0812">Transmembrane</keyword>
<evidence type="ECO:0000256" key="6">
    <source>
        <dbReference type="ARBA" id="ARBA00023136"/>
    </source>
</evidence>
<dbReference type="InterPro" id="IPR000390">
    <property type="entry name" value="Small_drug/metabolite_transptr"/>
</dbReference>
<keyword evidence="9" id="KW-1185">Reference proteome</keyword>
<organism evidence="8 9">
    <name type="scientific">Clostridium felsineum</name>
    <dbReference type="NCBI Taxonomy" id="36839"/>
    <lineage>
        <taxon>Bacteria</taxon>
        <taxon>Bacillati</taxon>
        <taxon>Bacillota</taxon>
        <taxon>Clostridia</taxon>
        <taxon>Eubacteriales</taxon>
        <taxon>Clostridiaceae</taxon>
        <taxon>Clostridium</taxon>
    </lineage>
</organism>
<evidence type="ECO:0000256" key="7">
    <source>
        <dbReference type="RuleBase" id="RU003942"/>
    </source>
</evidence>
<keyword evidence="2" id="KW-0813">Transport</keyword>
<dbReference type="GO" id="GO:0005886">
    <property type="term" value="C:plasma membrane"/>
    <property type="evidence" value="ECO:0007669"/>
    <property type="project" value="UniProtKB-SubCell"/>
</dbReference>
<keyword evidence="5" id="KW-1133">Transmembrane helix</keyword>
<evidence type="ECO:0000256" key="3">
    <source>
        <dbReference type="ARBA" id="ARBA00022475"/>
    </source>
</evidence>
<keyword evidence="6" id="KW-0472">Membrane</keyword>
<dbReference type="Pfam" id="PF00893">
    <property type="entry name" value="Multi_Drug_Res"/>
    <property type="match status" value="1"/>
</dbReference>
<evidence type="ECO:0000256" key="5">
    <source>
        <dbReference type="ARBA" id="ARBA00022989"/>
    </source>
</evidence>
<dbReference type="Proteomes" id="UP000190951">
    <property type="component" value="Chromosome"/>
</dbReference>
<gene>
    <name evidence="8" type="primary">qacC</name>
    <name evidence="8" type="ORF">CROST_000800</name>
</gene>
<proteinExistence type="inferred from homology"/>
<sequence>MSWIYLLLAIIFEVSGTTFMKQSNGFSDFKYAIVMLIFYVLSLSMLTLALKKIDIGVAYAIWSAVGIVLIVTIGTVVFKETINLYKIIFIGLIVVGVIGLNLTSKIH</sequence>
<dbReference type="PANTHER" id="PTHR30561">
    <property type="entry name" value="SMR FAMILY PROTON-DEPENDENT DRUG EFFLUX TRANSPORTER SUGE"/>
    <property type="match status" value="1"/>
</dbReference>
<evidence type="ECO:0000256" key="4">
    <source>
        <dbReference type="ARBA" id="ARBA00022692"/>
    </source>
</evidence>
<evidence type="ECO:0000256" key="2">
    <source>
        <dbReference type="ARBA" id="ARBA00022448"/>
    </source>
</evidence>
<dbReference type="AlphaFoldDB" id="A0A1S8MAD2"/>
<dbReference type="InterPro" id="IPR037185">
    <property type="entry name" value="EmrE-like"/>
</dbReference>